<keyword evidence="1" id="KW-0732">Signal</keyword>
<dbReference type="GeneID" id="54561630"/>
<dbReference type="AlphaFoldDB" id="A0A6A6CB87"/>
<dbReference type="Proteomes" id="UP000799537">
    <property type="component" value="Unassembled WGS sequence"/>
</dbReference>
<feature type="chain" id="PRO_5025612042" evidence="1">
    <location>
        <begin position="22"/>
        <end position="149"/>
    </location>
</feature>
<evidence type="ECO:0000256" key="1">
    <source>
        <dbReference type="SAM" id="SignalP"/>
    </source>
</evidence>
<keyword evidence="3" id="KW-1185">Reference proteome</keyword>
<organism evidence="2 3">
    <name type="scientific">Zasmidium cellare ATCC 36951</name>
    <dbReference type="NCBI Taxonomy" id="1080233"/>
    <lineage>
        <taxon>Eukaryota</taxon>
        <taxon>Fungi</taxon>
        <taxon>Dikarya</taxon>
        <taxon>Ascomycota</taxon>
        <taxon>Pezizomycotina</taxon>
        <taxon>Dothideomycetes</taxon>
        <taxon>Dothideomycetidae</taxon>
        <taxon>Mycosphaerellales</taxon>
        <taxon>Mycosphaerellaceae</taxon>
        <taxon>Zasmidium</taxon>
    </lineage>
</organism>
<accession>A0A6A6CB87</accession>
<proteinExistence type="predicted"/>
<evidence type="ECO:0000313" key="3">
    <source>
        <dbReference type="Proteomes" id="UP000799537"/>
    </source>
</evidence>
<name>A0A6A6CB87_ZASCE</name>
<dbReference type="EMBL" id="ML993612">
    <property type="protein sequence ID" value="KAF2162726.1"/>
    <property type="molecule type" value="Genomic_DNA"/>
</dbReference>
<dbReference type="OrthoDB" id="5321881at2759"/>
<evidence type="ECO:0000313" key="2">
    <source>
        <dbReference type="EMBL" id="KAF2162726.1"/>
    </source>
</evidence>
<dbReference type="RefSeq" id="XP_033663615.1">
    <property type="nucleotide sequence ID" value="XM_033808358.1"/>
</dbReference>
<protein>
    <submittedName>
        <fullName evidence="2">Uncharacterized protein</fullName>
    </submittedName>
</protein>
<feature type="signal peptide" evidence="1">
    <location>
        <begin position="1"/>
        <end position="21"/>
    </location>
</feature>
<gene>
    <name evidence="2" type="ORF">M409DRAFT_26963</name>
</gene>
<reference evidence="2" key="1">
    <citation type="journal article" date="2020" name="Stud. Mycol.">
        <title>101 Dothideomycetes genomes: a test case for predicting lifestyles and emergence of pathogens.</title>
        <authorList>
            <person name="Haridas S."/>
            <person name="Albert R."/>
            <person name="Binder M."/>
            <person name="Bloem J."/>
            <person name="Labutti K."/>
            <person name="Salamov A."/>
            <person name="Andreopoulos B."/>
            <person name="Baker S."/>
            <person name="Barry K."/>
            <person name="Bills G."/>
            <person name="Bluhm B."/>
            <person name="Cannon C."/>
            <person name="Castanera R."/>
            <person name="Culley D."/>
            <person name="Daum C."/>
            <person name="Ezra D."/>
            <person name="Gonzalez J."/>
            <person name="Henrissat B."/>
            <person name="Kuo A."/>
            <person name="Liang C."/>
            <person name="Lipzen A."/>
            <person name="Lutzoni F."/>
            <person name="Magnuson J."/>
            <person name="Mondo S."/>
            <person name="Nolan M."/>
            <person name="Ohm R."/>
            <person name="Pangilinan J."/>
            <person name="Park H.-J."/>
            <person name="Ramirez L."/>
            <person name="Alfaro M."/>
            <person name="Sun H."/>
            <person name="Tritt A."/>
            <person name="Yoshinaga Y."/>
            <person name="Zwiers L.-H."/>
            <person name="Turgeon B."/>
            <person name="Goodwin S."/>
            <person name="Spatafora J."/>
            <person name="Crous P."/>
            <person name="Grigoriev I."/>
        </authorList>
    </citation>
    <scope>NUCLEOTIDE SEQUENCE</scope>
    <source>
        <strain evidence="2">ATCC 36951</strain>
    </source>
</reference>
<sequence>MFSSTTLIAIVALLSSTHVRADWAKIDDPVGGAVCGNGATILLPEFNNDAWDGVCSDLVADGCANAFIVGSGSTGSSTFARNTDLDCAATAPAGEETCTNAFRDGFSQCASSFSPGQKQSCAVGVYDASGQSLGVLNYAGSCLPSAGIP</sequence>